<protein>
    <submittedName>
        <fullName evidence="2">Uncharacterized protein</fullName>
    </submittedName>
</protein>
<feature type="region of interest" description="Disordered" evidence="1">
    <location>
        <begin position="45"/>
        <end position="103"/>
    </location>
</feature>
<accession>A0A0S3T8V6</accession>
<feature type="compositionally biased region" description="Polar residues" evidence="1">
    <location>
        <begin position="93"/>
        <end position="102"/>
    </location>
</feature>
<evidence type="ECO:0000313" key="2">
    <source>
        <dbReference type="EMBL" id="BAU01344.1"/>
    </source>
</evidence>
<organism evidence="2 3">
    <name type="scientific">Vigna angularis var. angularis</name>
    <dbReference type="NCBI Taxonomy" id="157739"/>
    <lineage>
        <taxon>Eukaryota</taxon>
        <taxon>Viridiplantae</taxon>
        <taxon>Streptophyta</taxon>
        <taxon>Embryophyta</taxon>
        <taxon>Tracheophyta</taxon>
        <taxon>Spermatophyta</taxon>
        <taxon>Magnoliopsida</taxon>
        <taxon>eudicotyledons</taxon>
        <taxon>Gunneridae</taxon>
        <taxon>Pentapetalae</taxon>
        <taxon>rosids</taxon>
        <taxon>fabids</taxon>
        <taxon>Fabales</taxon>
        <taxon>Fabaceae</taxon>
        <taxon>Papilionoideae</taxon>
        <taxon>50 kb inversion clade</taxon>
        <taxon>NPAAA clade</taxon>
        <taxon>indigoferoid/millettioid clade</taxon>
        <taxon>Phaseoleae</taxon>
        <taxon>Vigna</taxon>
    </lineage>
</organism>
<reference evidence="2 3" key="1">
    <citation type="journal article" date="2015" name="Sci. Rep.">
        <title>The power of single molecule real-time sequencing technology in the de novo assembly of a eukaryotic genome.</title>
        <authorList>
            <person name="Sakai H."/>
            <person name="Naito K."/>
            <person name="Ogiso-Tanaka E."/>
            <person name="Takahashi Y."/>
            <person name="Iseki K."/>
            <person name="Muto C."/>
            <person name="Satou K."/>
            <person name="Teruya K."/>
            <person name="Shiroma A."/>
            <person name="Shimoji M."/>
            <person name="Hirano T."/>
            <person name="Itoh T."/>
            <person name="Kaga A."/>
            <person name="Tomooka N."/>
        </authorList>
    </citation>
    <scope>NUCLEOTIDE SEQUENCE [LARGE SCALE GENOMIC DNA]</scope>
    <source>
        <strain evidence="3">cv. Shumari</strain>
    </source>
</reference>
<gene>
    <name evidence="2" type="primary">Vigan.11G055600</name>
    <name evidence="2" type="ORF">VIGAN_11055600</name>
</gene>
<dbReference type="Proteomes" id="UP000291084">
    <property type="component" value="Chromosome 11"/>
</dbReference>
<dbReference type="EMBL" id="AP015044">
    <property type="protein sequence ID" value="BAU01344.1"/>
    <property type="molecule type" value="Genomic_DNA"/>
</dbReference>
<evidence type="ECO:0000313" key="3">
    <source>
        <dbReference type="Proteomes" id="UP000291084"/>
    </source>
</evidence>
<dbReference type="AlphaFoldDB" id="A0A0S3T8V6"/>
<keyword evidence="3" id="KW-1185">Reference proteome</keyword>
<evidence type="ECO:0000256" key="1">
    <source>
        <dbReference type="SAM" id="MobiDB-lite"/>
    </source>
</evidence>
<sequence>MATRNMPKRIQMYSAALNGTIDNVCGTVKLVAITFPLLHKSDHHPYEINNPTSPQRRRQANLHDPPPLPQTPTTTTANATKPSYPNRKAAATNEHTSPSNRTVTRERLMASKLALPKPKQLLIFGLRQARATNEGRRFLKLGEGNPNYLLKSIAHIIECQEPSVNYFTTSLSKDQRPSVNAGR</sequence>
<proteinExistence type="predicted"/>
<name>A0A0S3T8V6_PHAAN</name>
<feature type="compositionally biased region" description="Low complexity" evidence="1">
    <location>
        <begin position="71"/>
        <end position="82"/>
    </location>
</feature>